<protein>
    <recommendedName>
        <fullName evidence="3">F-box domain-containing protein</fullName>
    </recommendedName>
</protein>
<dbReference type="Proteomes" id="UP000320762">
    <property type="component" value="Unassembled WGS sequence"/>
</dbReference>
<keyword evidence="2" id="KW-1185">Reference proteome</keyword>
<gene>
    <name evidence="1" type="ORF">BD626DRAFT_494615</name>
</gene>
<organism evidence="1 2">
    <name type="scientific">Schizophyllum amplum</name>
    <dbReference type="NCBI Taxonomy" id="97359"/>
    <lineage>
        <taxon>Eukaryota</taxon>
        <taxon>Fungi</taxon>
        <taxon>Dikarya</taxon>
        <taxon>Basidiomycota</taxon>
        <taxon>Agaricomycotina</taxon>
        <taxon>Agaricomycetes</taxon>
        <taxon>Agaricomycetidae</taxon>
        <taxon>Agaricales</taxon>
        <taxon>Schizophyllaceae</taxon>
        <taxon>Schizophyllum</taxon>
    </lineage>
</organism>
<accession>A0A550CFF8</accession>
<evidence type="ECO:0000313" key="2">
    <source>
        <dbReference type="Proteomes" id="UP000320762"/>
    </source>
</evidence>
<comment type="caution">
    <text evidence="1">The sequence shown here is derived from an EMBL/GenBank/DDBJ whole genome shotgun (WGS) entry which is preliminary data.</text>
</comment>
<evidence type="ECO:0008006" key="3">
    <source>
        <dbReference type="Google" id="ProtNLM"/>
    </source>
</evidence>
<dbReference type="EMBL" id="VDMD01000009">
    <property type="protein sequence ID" value="TRM63538.1"/>
    <property type="molecule type" value="Genomic_DNA"/>
</dbReference>
<dbReference type="OrthoDB" id="3070325at2759"/>
<reference evidence="1 2" key="1">
    <citation type="journal article" date="2019" name="New Phytol.">
        <title>Comparative genomics reveals unique wood-decay strategies and fruiting body development in the Schizophyllaceae.</title>
        <authorList>
            <person name="Almasi E."/>
            <person name="Sahu N."/>
            <person name="Krizsan K."/>
            <person name="Balint B."/>
            <person name="Kovacs G.M."/>
            <person name="Kiss B."/>
            <person name="Cseklye J."/>
            <person name="Drula E."/>
            <person name="Henrissat B."/>
            <person name="Nagy I."/>
            <person name="Chovatia M."/>
            <person name="Adam C."/>
            <person name="LaButti K."/>
            <person name="Lipzen A."/>
            <person name="Riley R."/>
            <person name="Grigoriev I.V."/>
            <person name="Nagy L.G."/>
        </authorList>
    </citation>
    <scope>NUCLEOTIDE SEQUENCE [LARGE SCALE GENOMIC DNA]</scope>
    <source>
        <strain evidence="1 2">NL-1724</strain>
    </source>
</reference>
<dbReference type="AlphaFoldDB" id="A0A550CFF8"/>
<proteinExistence type="predicted"/>
<evidence type="ECO:0000313" key="1">
    <source>
        <dbReference type="EMBL" id="TRM63538.1"/>
    </source>
</evidence>
<sequence>MLVGDLPGISTAMLEHIATSPARLRSLISRQTQPVLLDAEKFLRPNFLQVKSTLCLPVPAQEMQMRDVLLVRGGRYLLAAYDGQIQLWDLWRRSNETSIPLASRDIQPPSLGFLVFEDYWFGDNGRLFVALASHGVPQHKETTLSVYAIDVLANSPSFEKVNELHGEGGRVQYCNRHRSLIAFIQRHTPQRAGIWDYRTSEGALWPMEEPACDMLLDSNLNIRKVTCVQSERLKTHNIPELTGSMQEKYHEWSVTITDNYSRRTGGPCQFASYHTPLYNSDPHGHVSTVWSLLRYTRDMPTLWTEGHRRCSAALLPLTDAWRLLPRGHQLRSDELVALFHTVDPVNWNNGARSVIAAVVPRPESELPVAGVEPVGLLSDTVMDPSQIRFDPTSGTFAYWNPVDPDFIHLVCYLNEPADLDRMAEPAEETVEVRHAQSAP</sequence>
<name>A0A550CFF8_9AGAR</name>